<dbReference type="InterPro" id="IPR050834">
    <property type="entry name" value="Glycosyltransf_2"/>
</dbReference>
<reference evidence="6" key="1">
    <citation type="submission" date="2018-06" db="EMBL/GenBank/DDBJ databases">
        <authorList>
            <person name="Khan S.A."/>
        </authorList>
    </citation>
    <scope>NUCLEOTIDE SEQUENCE [LARGE SCALE GENOMIC DNA]</scope>
    <source>
        <strain evidence="6">DB-1506</strain>
    </source>
</reference>
<sequence length="282" mass="31149">MSTQTIPSAAGDQRGAQTPAVPGVCVLMPVYNDQAGLDRSLEVLAADPHPFDIVVVDDGSRTPIRAPERCGGHAVTLLRLTPNRGIEHALNAGLEAILERGYDYIARLDAGDTPIQGRFGAQAAYLDAHPEIGILGSWVQCVDDAGEYLYTLRFPTEHAAILRKQRYVPALLHPAIMLRAAALREVGLYSDRYKAAEDYDLFVRVGRRYKLANLPEVLTTYIVSNQGITASKRKRTLVSRLQIQLRDFSWIDPHAYLGVARTLAFMAIPFSALTAAKRLLWR</sequence>
<proteinExistence type="inferred from homology"/>
<protein>
    <submittedName>
        <fullName evidence="5">Glycosyl transferase</fullName>
    </submittedName>
</protein>
<dbReference type="InterPro" id="IPR029044">
    <property type="entry name" value="Nucleotide-diphossugar_trans"/>
</dbReference>
<dbReference type="OrthoDB" id="7296636at2"/>
<comment type="caution">
    <text evidence="5">The sequence shown here is derived from an EMBL/GenBank/DDBJ whole genome shotgun (WGS) entry which is preliminary data.</text>
</comment>
<evidence type="ECO:0000256" key="1">
    <source>
        <dbReference type="ARBA" id="ARBA00006739"/>
    </source>
</evidence>
<evidence type="ECO:0000256" key="3">
    <source>
        <dbReference type="ARBA" id="ARBA00022679"/>
    </source>
</evidence>
<dbReference type="InterPro" id="IPR001173">
    <property type="entry name" value="Glyco_trans_2-like"/>
</dbReference>
<keyword evidence="2" id="KW-0328">Glycosyltransferase</keyword>
<dbReference type="Proteomes" id="UP000249065">
    <property type="component" value="Unassembled WGS sequence"/>
</dbReference>
<dbReference type="GO" id="GO:0016757">
    <property type="term" value="F:glycosyltransferase activity"/>
    <property type="evidence" value="ECO:0007669"/>
    <property type="project" value="UniProtKB-KW"/>
</dbReference>
<accession>A0A327MHI2</accession>
<dbReference type="Pfam" id="PF00535">
    <property type="entry name" value="Glycos_transf_2"/>
    <property type="match status" value="1"/>
</dbReference>
<evidence type="ECO:0000313" key="5">
    <source>
        <dbReference type="EMBL" id="RAI59648.1"/>
    </source>
</evidence>
<dbReference type="PANTHER" id="PTHR43685:SF5">
    <property type="entry name" value="GLYCOSYLTRANSFERASE EPSE-RELATED"/>
    <property type="match status" value="1"/>
</dbReference>
<keyword evidence="3 5" id="KW-0808">Transferase</keyword>
<evidence type="ECO:0000313" key="6">
    <source>
        <dbReference type="Proteomes" id="UP000249065"/>
    </source>
</evidence>
<name>A0A327MHI2_9PROT</name>
<gene>
    <name evidence="5" type="ORF">DOO78_08645</name>
</gene>
<feature type="domain" description="Glycosyltransferase 2-like" evidence="4">
    <location>
        <begin position="25"/>
        <end position="185"/>
    </location>
</feature>
<evidence type="ECO:0000259" key="4">
    <source>
        <dbReference type="Pfam" id="PF00535"/>
    </source>
</evidence>
<comment type="similarity">
    <text evidence="1">Belongs to the glycosyltransferase 2 family.</text>
</comment>
<dbReference type="Gene3D" id="3.90.550.10">
    <property type="entry name" value="Spore Coat Polysaccharide Biosynthesis Protein SpsA, Chain A"/>
    <property type="match status" value="1"/>
</dbReference>
<dbReference type="RefSeq" id="WP_111469336.1">
    <property type="nucleotide sequence ID" value="NZ_QLIX01000004.1"/>
</dbReference>
<dbReference type="PANTHER" id="PTHR43685">
    <property type="entry name" value="GLYCOSYLTRANSFERASE"/>
    <property type="match status" value="1"/>
</dbReference>
<keyword evidence="6" id="KW-1185">Reference proteome</keyword>
<dbReference type="EMBL" id="QLIX01000004">
    <property type="protein sequence ID" value="RAI59648.1"/>
    <property type="molecule type" value="Genomic_DNA"/>
</dbReference>
<organism evidence="5 6">
    <name type="scientific">Roseicella frigidaeris</name>
    <dbReference type="NCBI Taxonomy" id="2230885"/>
    <lineage>
        <taxon>Bacteria</taxon>
        <taxon>Pseudomonadati</taxon>
        <taxon>Pseudomonadota</taxon>
        <taxon>Alphaproteobacteria</taxon>
        <taxon>Acetobacterales</taxon>
        <taxon>Roseomonadaceae</taxon>
        <taxon>Roseicella</taxon>
    </lineage>
</organism>
<dbReference type="SUPFAM" id="SSF53448">
    <property type="entry name" value="Nucleotide-diphospho-sugar transferases"/>
    <property type="match status" value="1"/>
</dbReference>
<dbReference type="AlphaFoldDB" id="A0A327MHI2"/>
<evidence type="ECO:0000256" key="2">
    <source>
        <dbReference type="ARBA" id="ARBA00022676"/>
    </source>
</evidence>